<dbReference type="InterPro" id="IPR054817">
    <property type="entry name" value="Glycosyl_F510_1955-like"/>
</dbReference>
<dbReference type="Proteomes" id="UP000245202">
    <property type="component" value="Unassembled WGS sequence"/>
</dbReference>
<evidence type="ECO:0000313" key="2">
    <source>
        <dbReference type="Proteomes" id="UP000245202"/>
    </source>
</evidence>
<dbReference type="NCBIfam" id="NF045728">
    <property type="entry name" value="glycosyl_F510_1955"/>
    <property type="match status" value="1"/>
</dbReference>
<dbReference type="EMBL" id="BDQX01000036">
    <property type="protein sequence ID" value="GBG05956.1"/>
    <property type="molecule type" value="Genomic_DNA"/>
</dbReference>
<gene>
    <name evidence="1" type="ORF">PAT3040_00444</name>
</gene>
<comment type="caution">
    <text evidence="1">The sequence shown here is derived from an EMBL/GenBank/DDBJ whole genome shotgun (WGS) entry which is preliminary data.</text>
</comment>
<dbReference type="Gene3D" id="2.130.10.10">
    <property type="entry name" value="YVTN repeat-like/Quinoprotein amine dehydrogenase"/>
    <property type="match status" value="1"/>
</dbReference>
<sequence>MQGKESDPVILTHIHGLGYTSDGQNIYIPAHDGLRKFSQGKWGEVPGYKHDYMGFSMVDGGFYSSGHPSLDSDLKNPLGIVKSTDSGKSLEHLDLYGQIDFHLLSASYSGQTIYAFNPEPNARLKTVGLYYTLDEAKNWQQSEMNGITEEVVAMSAHPYDDAIVAVGTEEALYMSTDYGNRFEKIADIPVTAVAYSLEGQLYVGGYQDKGVMFKMGAEHTLNELKLPELINDAPSYMAINPVDEQELVFTTVSKDVYLSNDQGVTWIKIADKGEALDH</sequence>
<proteinExistence type="predicted"/>
<protein>
    <recommendedName>
        <fullName evidence="3">Glycosyl hydrolase</fullName>
    </recommendedName>
</protein>
<dbReference type="SUPFAM" id="SSF110296">
    <property type="entry name" value="Oligoxyloglucan reducing end-specific cellobiohydrolase"/>
    <property type="match status" value="1"/>
</dbReference>
<reference evidence="1 2" key="1">
    <citation type="submission" date="2017-08" db="EMBL/GenBank/DDBJ databases">
        <title>Substantial Increase in Enzyme Production by Combined Drug-Resistance Mutations in Paenibacillus agaridevorans.</title>
        <authorList>
            <person name="Tanaka Y."/>
            <person name="Funane K."/>
            <person name="Hosaka T."/>
            <person name="Shiwa Y."/>
            <person name="Fujita N."/>
            <person name="Miyazaki T."/>
            <person name="Yoshikawa H."/>
            <person name="Murakami K."/>
            <person name="Kasahara K."/>
            <person name="Inaoka T."/>
            <person name="Hiraga Y."/>
            <person name="Ochi K."/>
        </authorList>
    </citation>
    <scope>NUCLEOTIDE SEQUENCE [LARGE SCALE GENOMIC DNA]</scope>
    <source>
        <strain evidence="1 2">T-3040</strain>
    </source>
</reference>
<keyword evidence="2" id="KW-1185">Reference proteome</keyword>
<name>A0A2R5EHB1_9BACL</name>
<dbReference type="AlphaFoldDB" id="A0A2R5EHB1"/>
<evidence type="ECO:0000313" key="1">
    <source>
        <dbReference type="EMBL" id="GBG05956.1"/>
    </source>
</evidence>
<accession>A0A2R5EHB1</accession>
<organism evidence="1 2">
    <name type="scientific">Paenibacillus agaridevorans</name>
    <dbReference type="NCBI Taxonomy" id="171404"/>
    <lineage>
        <taxon>Bacteria</taxon>
        <taxon>Bacillati</taxon>
        <taxon>Bacillota</taxon>
        <taxon>Bacilli</taxon>
        <taxon>Bacillales</taxon>
        <taxon>Paenibacillaceae</taxon>
        <taxon>Paenibacillus</taxon>
    </lineage>
</organism>
<evidence type="ECO:0008006" key="3">
    <source>
        <dbReference type="Google" id="ProtNLM"/>
    </source>
</evidence>
<dbReference type="InterPro" id="IPR015943">
    <property type="entry name" value="WD40/YVTN_repeat-like_dom_sf"/>
</dbReference>